<dbReference type="PROSITE" id="PS50188">
    <property type="entry name" value="B302_SPRY"/>
    <property type="match status" value="1"/>
</dbReference>
<feature type="domain" description="B30.2/SPRY" evidence="2">
    <location>
        <begin position="82"/>
        <end position="308"/>
    </location>
</feature>
<keyword evidence="4" id="KW-1185">Reference proteome</keyword>
<sequence>PPIFNFDQPDIDFKNDKSRSSTLERNLGHGQPNSTKPLSSLFNKITHKQHRSKSPFKFMNRLSREASPNISSNQNIKSLAKNDKNSASKSKISRSTEFGIKSSLVNHVTNPLPKTSTLQKEVYSGKSQAQLEDLIEAELDQHLAQTDEAELQAIIDYVDEYYYGVRIFPGQDATKVFVGWTGSRFHLLNEKMGKNFDHGLVSKCTLINTSNDGSIVSSLVRKECYVVSAAELIQNSTQPDTQLSKKIANSILLGCLIELSTGFLTFTVNGKETVHKFQVEPGTKLYPAVFVEPTTKEILQIELGRVRNCLPLSAALFPSLGKHIEPRLPPRLRIQYLKSIRWSRVPNSNLKVHCLKMNNKLGWSLLCEETGKIYLAFGDENFTCPILTCKVI</sequence>
<dbReference type="EMBL" id="REGN01004499">
    <property type="protein sequence ID" value="RNA17219.1"/>
    <property type="molecule type" value="Genomic_DNA"/>
</dbReference>
<keyword evidence="3" id="KW-0675">Receptor</keyword>
<protein>
    <submittedName>
        <fullName evidence="3">Ryanodine receptor 44F isoform X14</fullName>
    </submittedName>
</protein>
<dbReference type="GO" id="GO:0005790">
    <property type="term" value="C:smooth endoplasmic reticulum"/>
    <property type="evidence" value="ECO:0007669"/>
    <property type="project" value="TreeGrafter"/>
</dbReference>
<evidence type="ECO:0000259" key="2">
    <source>
        <dbReference type="PROSITE" id="PS50188"/>
    </source>
</evidence>
<dbReference type="SUPFAM" id="SSF49899">
    <property type="entry name" value="Concanavalin A-like lectins/glucanases"/>
    <property type="match status" value="1"/>
</dbReference>
<feature type="region of interest" description="Disordered" evidence="1">
    <location>
        <begin position="65"/>
        <end position="92"/>
    </location>
</feature>
<dbReference type="GO" id="GO:0033017">
    <property type="term" value="C:sarcoplasmic reticulum membrane"/>
    <property type="evidence" value="ECO:0007669"/>
    <property type="project" value="TreeGrafter"/>
</dbReference>
<organism evidence="3 4">
    <name type="scientific">Brachionus plicatilis</name>
    <name type="common">Marine rotifer</name>
    <name type="synonym">Brachionus muelleri</name>
    <dbReference type="NCBI Taxonomy" id="10195"/>
    <lineage>
        <taxon>Eukaryota</taxon>
        <taxon>Metazoa</taxon>
        <taxon>Spiralia</taxon>
        <taxon>Gnathifera</taxon>
        <taxon>Rotifera</taxon>
        <taxon>Eurotatoria</taxon>
        <taxon>Monogononta</taxon>
        <taxon>Pseudotrocha</taxon>
        <taxon>Ploima</taxon>
        <taxon>Brachionidae</taxon>
        <taxon>Brachionus</taxon>
    </lineage>
</organism>
<evidence type="ECO:0000256" key="1">
    <source>
        <dbReference type="SAM" id="MobiDB-lite"/>
    </source>
</evidence>
<dbReference type="GO" id="GO:0005219">
    <property type="term" value="F:ryanodine-sensitive calcium-release channel activity"/>
    <property type="evidence" value="ECO:0007669"/>
    <property type="project" value="TreeGrafter"/>
</dbReference>
<dbReference type="GO" id="GO:0034704">
    <property type="term" value="C:calcium channel complex"/>
    <property type="evidence" value="ECO:0007669"/>
    <property type="project" value="TreeGrafter"/>
</dbReference>
<feature type="compositionally biased region" description="Polar residues" evidence="1">
    <location>
        <begin position="66"/>
        <end position="76"/>
    </location>
</feature>
<dbReference type="InterPro" id="IPR003877">
    <property type="entry name" value="SPRY_dom"/>
</dbReference>
<evidence type="ECO:0000313" key="3">
    <source>
        <dbReference type="EMBL" id="RNA17219.1"/>
    </source>
</evidence>
<dbReference type="PANTHER" id="PTHR46399">
    <property type="entry name" value="B30.2/SPRY DOMAIN-CONTAINING PROTEIN"/>
    <property type="match status" value="1"/>
</dbReference>
<dbReference type="Proteomes" id="UP000276133">
    <property type="component" value="Unassembled WGS sequence"/>
</dbReference>
<dbReference type="STRING" id="10195.A0A3M7R169"/>
<dbReference type="GO" id="GO:0006941">
    <property type="term" value="P:striated muscle contraction"/>
    <property type="evidence" value="ECO:0007669"/>
    <property type="project" value="TreeGrafter"/>
</dbReference>
<dbReference type="InterPro" id="IPR001870">
    <property type="entry name" value="B30.2/SPRY"/>
</dbReference>
<dbReference type="PANTHER" id="PTHR46399:SF8">
    <property type="entry name" value="B30.2_SPRY DOMAIN-CONTAINING PROTEIN"/>
    <property type="match status" value="1"/>
</dbReference>
<dbReference type="SMART" id="SM00449">
    <property type="entry name" value="SPRY"/>
    <property type="match status" value="1"/>
</dbReference>
<proteinExistence type="predicted"/>
<name>A0A3M7R169_BRAPC</name>
<dbReference type="AlphaFoldDB" id="A0A3M7R169"/>
<dbReference type="Gene3D" id="2.60.120.920">
    <property type="match status" value="1"/>
</dbReference>
<dbReference type="CDD" id="cd12879">
    <property type="entry name" value="SPRY3_RyR"/>
    <property type="match status" value="1"/>
</dbReference>
<dbReference type="GO" id="GO:0042383">
    <property type="term" value="C:sarcolemma"/>
    <property type="evidence" value="ECO:0007669"/>
    <property type="project" value="TreeGrafter"/>
</dbReference>
<dbReference type="InterPro" id="IPR043136">
    <property type="entry name" value="B30.2/SPRY_sf"/>
</dbReference>
<dbReference type="OrthoDB" id="7472886at2759"/>
<comment type="caution">
    <text evidence="3">The sequence shown here is derived from an EMBL/GenBank/DDBJ whole genome shotgun (WGS) entry which is preliminary data.</text>
</comment>
<dbReference type="GO" id="GO:0014808">
    <property type="term" value="P:release of sequestered calcium ion into cytosol by sarcoplasmic reticulum"/>
    <property type="evidence" value="ECO:0007669"/>
    <property type="project" value="TreeGrafter"/>
</dbReference>
<feature type="region of interest" description="Disordered" evidence="1">
    <location>
        <begin position="1"/>
        <end position="38"/>
    </location>
</feature>
<dbReference type="GO" id="GO:0030018">
    <property type="term" value="C:Z disc"/>
    <property type="evidence" value="ECO:0007669"/>
    <property type="project" value="TreeGrafter"/>
</dbReference>
<dbReference type="InterPro" id="IPR015925">
    <property type="entry name" value="Ryanodine_IP3_receptor"/>
</dbReference>
<dbReference type="InterPro" id="IPR013320">
    <property type="entry name" value="ConA-like_dom_sf"/>
</dbReference>
<gene>
    <name evidence="3" type="ORF">BpHYR1_046384</name>
</gene>
<dbReference type="InterPro" id="IPR035762">
    <property type="entry name" value="SPRY3_RyR"/>
</dbReference>
<dbReference type="Pfam" id="PF00622">
    <property type="entry name" value="SPRY"/>
    <property type="match status" value="1"/>
</dbReference>
<accession>A0A3M7R169</accession>
<evidence type="ECO:0000313" key="4">
    <source>
        <dbReference type="Proteomes" id="UP000276133"/>
    </source>
</evidence>
<feature type="non-terminal residue" evidence="3">
    <location>
        <position position="1"/>
    </location>
</feature>
<reference evidence="3 4" key="1">
    <citation type="journal article" date="2018" name="Sci. Rep.">
        <title>Genomic signatures of local adaptation to the degree of environmental predictability in rotifers.</title>
        <authorList>
            <person name="Franch-Gras L."/>
            <person name="Hahn C."/>
            <person name="Garcia-Roger E.M."/>
            <person name="Carmona M.J."/>
            <person name="Serra M."/>
            <person name="Gomez A."/>
        </authorList>
    </citation>
    <scope>NUCLEOTIDE SEQUENCE [LARGE SCALE GENOMIC DNA]</scope>
    <source>
        <strain evidence="3">HYR1</strain>
    </source>
</reference>